<dbReference type="PROSITE" id="PS00394">
    <property type="entry name" value="DNA_PHOTOLYASES_1_1"/>
    <property type="match status" value="1"/>
</dbReference>
<dbReference type="InterPro" id="IPR006050">
    <property type="entry name" value="DNA_photolyase_N"/>
</dbReference>
<dbReference type="InterPro" id="IPR018394">
    <property type="entry name" value="DNA_photolyase_1_CS_C"/>
</dbReference>
<dbReference type="Gene3D" id="3.40.50.620">
    <property type="entry name" value="HUPs"/>
    <property type="match status" value="1"/>
</dbReference>
<protein>
    <submittedName>
        <fullName evidence="8">Deoxyribodipyrimidine photo-lyase</fullName>
        <ecNumber evidence="8">4.1.99.3</ecNumber>
    </submittedName>
</protein>
<feature type="binding site" evidence="4">
    <location>
        <begin position="248"/>
        <end position="252"/>
    </location>
    <ligand>
        <name>FAD</name>
        <dbReference type="ChEBI" id="CHEBI:57692"/>
    </ligand>
</feature>
<sequence>MSRDDGLSAASGGATVVVFRDDLRVADNPALTMAVDRGAPVIALYVRDEVSPGIRPLGAASKWWLHQSLASLQLSVAELGIPFVLRSGPALRVVPEVVAETGATAVLWNRRYGAGEIAVDTQLKAHLREDGIQAESFQASLLFEPWTIATGAGTPYSVFTPFWRACRGGPEPRHPLPVPGRAAGPPTVVATELLADWALQPTRPDWAQGLRDTWTPGEDAAWARLHSFISDDLDEYAQGRDVPGRQVTSRLSPHLRWGELSAHQIWHEVGRVRAGLSALAAEGATRFLTEVGWREFSWHVLFHFPDLAERNWRADYDKFPWPALDRNALEAWQQGRTGVPLVDAGMRELWHTGTMHNRVRMVVASFLTKNLLIDWREGERWFWDTLVDADAAANPFNWQWVAGSGADAAPYFRVFNPELQAKKFDPHGVYIRRHLPDWDTPDYPDAVVDLAASRRAALSAYQSLREQSTNTPAS</sequence>
<evidence type="ECO:0000256" key="2">
    <source>
        <dbReference type="ARBA" id="ARBA00022827"/>
    </source>
</evidence>
<feature type="site" description="Electron transfer via tryptophanyl radical" evidence="5">
    <location>
        <position position="375"/>
    </location>
</feature>
<feature type="site" description="Electron transfer via tryptophanyl radical" evidence="5">
    <location>
        <position position="398"/>
    </location>
</feature>
<dbReference type="Pfam" id="PF00875">
    <property type="entry name" value="DNA_photolyase"/>
    <property type="match status" value="1"/>
</dbReference>
<evidence type="ECO:0000256" key="6">
    <source>
        <dbReference type="RuleBase" id="RU004182"/>
    </source>
</evidence>
<dbReference type="PROSITE" id="PS51645">
    <property type="entry name" value="PHR_CRY_ALPHA_BETA"/>
    <property type="match status" value="1"/>
</dbReference>
<keyword evidence="2 4" id="KW-0274">FAD</keyword>
<keyword evidence="9" id="KW-1185">Reference proteome</keyword>
<keyword evidence="8" id="KW-0456">Lyase</keyword>
<evidence type="ECO:0000256" key="3">
    <source>
        <dbReference type="ARBA" id="ARBA00022991"/>
    </source>
</evidence>
<feature type="domain" description="Photolyase/cryptochrome alpha/beta" evidence="7">
    <location>
        <begin position="13"/>
        <end position="142"/>
    </location>
</feature>
<gene>
    <name evidence="8" type="ORF">HNR05_000412</name>
</gene>
<evidence type="ECO:0000313" key="8">
    <source>
        <dbReference type="EMBL" id="NYJ18621.1"/>
    </source>
</evidence>
<keyword evidence="1 4" id="KW-0285">Flavoprotein</keyword>
<dbReference type="GO" id="GO:0003904">
    <property type="term" value="F:deoxyribodipyrimidine photo-lyase activity"/>
    <property type="evidence" value="ECO:0007669"/>
    <property type="project" value="UniProtKB-EC"/>
</dbReference>
<feature type="binding site" evidence="4">
    <location>
        <position position="236"/>
    </location>
    <ligand>
        <name>FAD</name>
        <dbReference type="ChEBI" id="CHEBI:57692"/>
    </ligand>
</feature>
<dbReference type="Gene3D" id="1.10.579.10">
    <property type="entry name" value="DNA Cyclobutane Dipyrimidine Photolyase, subunit A, domain 3"/>
    <property type="match status" value="1"/>
</dbReference>
<dbReference type="Gene3D" id="1.25.40.80">
    <property type="match status" value="1"/>
</dbReference>
<feature type="binding site" evidence="4">
    <location>
        <position position="287"/>
    </location>
    <ligand>
        <name>FAD</name>
        <dbReference type="ChEBI" id="CHEBI:57692"/>
    </ligand>
</feature>
<dbReference type="PRINTS" id="PR00147">
    <property type="entry name" value="DNAPHOTLYASE"/>
</dbReference>
<dbReference type="PROSITE" id="PS00691">
    <property type="entry name" value="DNA_PHOTOLYASES_1_2"/>
    <property type="match status" value="1"/>
</dbReference>
<dbReference type="Proteomes" id="UP000537260">
    <property type="component" value="Unassembled WGS sequence"/>
</dbReference>
<evidence type="ECO:0000313" key="9">
    <source>
        <dbReference type="Proteomes" id="UP000537260"/>
    </source>
</evidence>
<evidence type="ECO:0000256" key="4">
    <source>
        <dbReference type="PIRSR" id="PIRSR602081-1"/>
    </source>
</evidence>
<dbReference type="GO" id="GO:0003677">
    <property type="term" value="F:DNA binding"/>
    <property type="evidence" value="ECO:0007669"/>
    <property type="project" value="TreeGrafter"/>
</dbReference>
<dbReference type="RefSeq" id="WP_179577501.1">
    <property type="nucleotide sequence ID" value="NZ_JACCFM010000001.1"/>
</dbReference>
<dbReference type="PANTHER" id="PTHR11455">
    <property type="entry name" value="CRYPTOCHROME"/>
    <property type="match status" value="1"/>
</dbReference>
<feature type="binding site" evidence="4">
    <location>
        <begin position="388"/>
        <end position="390"/>
    </location>
    <ligand>
        <name>FAD</name>
        <dbReference type="ChEBI" id="CHEBI:57692"/>
    </ligand>
</feature>
<evidence type="ECO:0000256" key="1">
    <source>
        <dbReference type="ARBA" id="ARBA00022630"/>
    </source>
</evidence>
<dbReference type="InterPro" id="IPR005101">
    <property type="entry name" value="Cryptochr/Photolyase_FAD-bd"/>
</dbReference>
<dbReference type="InterPro" id="IPR014729">
    <property type="entry name" value="Rossmann-like_a/b/a_fold"/>
</dbReference>
<evidence type="ECO:0000256" key="5">
    <source>
        <dbReference type="PIRSR" id="PIRSR602081-2"/>
    </source>
</evidence>
<dbReference type="InterPro" id="IPR036155">
    <property type="entry name" value="Crypto/Photolyase_N_sf"/>
</dbReference>
<proteinExistence type="inferred from homology"/>
<evidence type="ECO:0000259" key="7">
    <source>
        <dbReference type="PROSITE" id="PS51645"/>
    </source>
</evidence>
<dbReference type="GO" id="GO:0006139">
    <property type="term" value="P:nucleobase-containing compound metabolic process"/>
    <property type="evidence" value="ECO:0007669"/>
    <property type="project" value="UniProtKB-ARBA"/>
</dbReference>
<dbReference type="SUPFAM" id="SSF48173">
    <property type="entry name" value="Cryptochrome/photolyase FAD-binding domain"/>
    <property type="match status" value="1"/>
</dbReference>
<accession>A0A7Z0J4Z5</accession>
<dbReference type="PANTHER" id="PTHR11455:SF9">
    <property type="entry name" value="CRYPTOCHROME CIRCADIAN CLOCK 5 ISOFORM X1"/>
    <property type="match status" value="1"/>
</dbReference>
<comment type="cofactor">
    <cofactor evidence="4">
        <name>FAD</name>
        <dbReference type="ChEBI" id="CHEBI:57692"/>
    </cofactor>
    <text evidence="4">Binds 1 FAD per subunit.</text>
</comment>
<dbReference type="GO" id="GO:0071949">
    <property type="term" value="F:FAD binding"/>
    <property type="evidence" value="ECO:0007669"/>
    <property type="project" value="TreeGrafter"/>
</dbReference>
<keyword evidence="3 6" id="KW-0157">Chromophore</keyword>
<dbReference type="InterPro" id="IPR002081">
    <property type="entry name" value="Cryptochrome/DNA_photolyase_1"/>
</dbReference>
<dbReference type="AlphaFoldDB" id="A0A7Z0J4Z5"/>
<dbReference type="GO" id="GO:0009416">
    <property type="term" value="P:response to light stimulus"/>
    <property type="evidence" value="ECO:0007669"/>
    <property type="project" value="TreeGrafter"/>
</dbReference>
<dbReference type="InterPro" id="IPR036134">
    <property type="entry name" value="Crypto/Photolyase_FAD-like_sf"/>
</dbReference>
<comment type="similarity">
    <text evidence="6">Belongs to the DNA photolyase family.</text>
</comment>
<comment type="caution">
    <text evidence="8">The sequence shown here is derived from an EMBL/GenBank/DDBJ whole genome shotgun (WGS) entry which is preliminary data.</text>
</comment>
<dbReference type="GO" id="GO:0006950">
    <property type="term" value="P:response to stress"/>
    <property type="evidence" value="ECO:0007669"/>
    <property type="project" value="UniProtKB-ARBA"/>
</dbReference>
<reference evidence="8 9" key="1">
    <citation type="submission" date="2020-07" db="EMBL/GenBank/DDBJ databases">
        <title>Sequencing the genomes of 1000 actinobacteria strains.</title>
        <authorList>
            <person name="Klenk H.-P."/>
        </authorList>
    </citation>
    <scope>NUCLEOTIDE SEQUENCE [LARGE SCALE GENOMIC DNA]</scope>
    <source>
        <strain evidence="8 9">LI1</strain>
    </source>
</reference>
<name>A0A7Z0J4Z5_9MICO</name>
<dbReference type="Pfam" id="PF03441">
    <property type="entry name" value="FAD_binding_7"/>
    <property type="match status" value="1"/>
</dbReference>
<dbReference type="SUPFAM" id="SSF52425">
    <property type="entry name" value="Cryptochrome/photolyase, N-terminal domain"/>
    <property type="match status" value="1"/>
</dbReference>
<dbReference type="EC" id="4.1.99.3" evidence="8"/>
<feature type="site" description="Electron transfer via tryptophanyl radical" evidence="5">
    <location>
        <position position="321"/>
    </location>
</feature>
<dbReference type="EMBL" id="JACCFM010000001">
    <property type="protein sequence ID" value="NYJ18621.1"/>
    <property type="molecule type" value="Genomic_DNA"/>
</dbReference>
<organism evidence="8 9">
    <name type="scientific">Glaciibacter psychrotolerans</name>
    <dbReference type="NCBI Taxonomy" id="670054"/>
    <lineage>
        <taxon>Bacteria</taxon>
        <taxon>Bacillati</taxon>
        <taxon>Actinomycetota</taxon>
        <taxon>Actinomycetes</taxon>
        <taxon>Micrococcales</taxon>
        <taxon>Microbacteriaceae</taxon>
        <taxon>Glaciibacter</taxon>
    </lineage>
</organism>